<protein>
    <submittedName>
        <fullName evidence="1">Uncharacterized protein</fullName>
    </submittedName>
</protein>
<reference evidence="1 2" key="1">
    <citation type="submission" date="2021-03" db="EMBL/GenBank/DDBJ databases">
        <title>Genomic Encyclopedia of Type Strains, Phase IV (KMG-IV): sequencing the most valuable type-strain genomes for metagenomic binning, comparative biology and taxonomic classification.</title>
        <authorList>
            <person name="Goeker M."/>
        </authorList>
    </citation>
    <scope>NUCLEOTIDE SEQUENCE [LARGE SCALE GENOMIC DNA]</scope>
    <source>
        <strain evidence="1 2">DSM 21600</strain>
    </source>
</reference>
<evidence type="ECO:0000313" key="1">
    <source>
        <dbReference type="EMBL" id="MBP1849198.1"/>
    </source>
</evidence>
<gene>
    <name evidence="1" type="ORF">J2Z17_000615</name>
</gene>
<evidence type="ECO:0000313" key="2">
    <source>
        <dbReference type="Proteomes" id="UP000759443"/>
    </source>
</evidence>
<name>A0ABS4DU24_9HYPH</name>
<dbReference type="Proteomes" id="UP000759443">
    <property type="component" value="Unassembled WGS sequence"/>
</dbReference>
<accession>A0ABS4DU24</accession>
<sequence length="49" mass="5250">MSTRRFAAVASMLTGFPLFLSALLVPNSPMVEGVVRILHRAAAPITLLI</sequence>
<dbReference type="RefSeq" id="WP_209942088.1">
    <property type="nucleotide sequence ID" value="NZ_JAGGJU010000001.1"/>
</dbReference>
<keyword evidence="2" id="KW-1185">Reference proteome</keyword>
<organism evidence="1 2">
    <name type="scientific">Rhizobium halophytocola</name>
    <dbReference type="NCBI Taxonomy" id="735519"/>
    <lineage>
        <taxon>Bacteria</taxon>
        <taxon>Pseudomonadati</taxon>
        <taxon>Pseudomonadota</taxon>
        <taxon>Alphaproteobacteria</taxon>
        <taxon>Hyphomicrobiales</taxon>
        <taxon>Rhizobiaceae</taxon>
        <taxon>Rhizobium/Agrobacterium group</taxon>
        <taxon>Rhizobium</taxon>
    </lineage>
</organism>
<proteinExistence type="predicted"/>
<dbReference type="EMBL" id="JAGGJU010000001">
    <property type="protein sequence ID" value="MBP1849198.1"/>
    <property type="molecule type" value="Genomic_DNA"/>
</dbReference>
<comment type="caution">
    <text evidence="1">The sequence shown here is derived from an EMBL/GenBank/DDBJ whole genome shotgun (WGS) entry which is preliminary data.</text>
</comment>